<proteinExistence type="predicted"/>
<organism evidence="2 3">
    <name type="scientific">Nocardia stercoris</name>
    <dbReference type="NCBI Taxonomy" id="2483361"/>
    <lineage>
        <taxon>Bacteria</taxon>
        <taxon>Bacillati</taxon>
        <taxon>Actinomycetota</taxon>
        <taxon>Actinomycetes</taxon>
        <taxon>Mycobacteriales</taxon>
        <taxon>Nocardiaceae</taxon>
        <taxon>Nocardia</taxon>
    </lineage>
</organism>
<keyword evidence="3" id="KW-1185">Reference proteome</keyword>
<feature type="domain" description="Flavodoxin-like" evidence="1">
    <location>
        <begin position="5"/>
        <end position="151"/>
    </location>
</feature>
<dbReference type="PROSITE" id="PS50902">
    <property type="entry name" value="FLAVODOXIN_LIKE"/>
    <property type="match status" value="1"/>
</dbReference>
<name>A0A3M2LFG0_9NOCA</name>
<dbReference type="SUPFAM" id="SSF52218">
    <property type="entry name" value="Flavoproteins"/>
    <property type="match status" value="1"/>
</dbReference>
<evidence type="ECO:0000313" key="3">
    <source>
        <dbReference type="Proteomes" id="UP000279275"/>
    </source>
</evidence>
<dbReference type="InterPro" id="IPR029039">
    <property type="entry name" value="Flavoprotein-like_sf"/>
</dbReference>
<dbReference type="Proteomes" id="UP000279275">
    <property type="component" value="Unassembled WGS sequence"/>
</dbReference>
<dbReference type="InterPro" id="IPR026816">
    <property type="entry name" value="Flavodoxin_dom"/>
</dbReference>
<dbReference type="RefSeq" id="WP_122187615.1">
    <property type="nucleotide sequence ID" value="NZ_RFFH01000003.1"/>
</dbReference>
<dbReference type="InterPro" id="IPR008254">
    <property type="entry name" value="Flavodoxin/NO_synth"/>
</dbReference>
<dbReference type="InterPro" id="IPR052200">
    <property type="entry name" value="Protoporphyrinogen_IX_DH"/>
</dbReference>
<dbReference type="EMBL" id="RFFH01000003">
    <property type="protein sequence ID" value="RMI33418.1"/>
    <property type="molecule type" value="Genomic_DNA"/>
</dbReference>
<protein>
    <submittedName>
        <fullName evidence="2">Flavodoxin</fullName>
    </submittedName>
</protein>
<dbReference type="Gene3D" id="3.40.50.360">
    <property type="match status" value="1"/>
</dbReference>
<dbReference type="PANTHER" id="PTHR38030:SF2">
    <property type="entry name" value="PROTOPORPHYRINOGEN IX DEHYDROGENASE [QUINONE]"/>
    <property type="match status" value="1"/>
</dbReference>
<gene>
    <name evidence="2" type="ORF">EBN03_09710</name>
</gene>
<dbReference type="Pfam" id="PF12724">
    <property type="entry name" value="Flavodoxin_5"/>
    <property type="match status" value="1"/>
</dbReference>
<dbReference type="GO" id="GO:0010181">
    <property type="term" value="F:FMN binding"/>
    <property type="evidence" value="ECO:0007669"/>
    <property type="project" value="InterPro"/>
</dbReference>
<accession>A0A3M2LFG0</accession>
<dbReference type="GO" id="GO:0070819">
    <property type="term" value="F:menaquinone-dependent protoporphyrinogen oxidase activity"/>
    <property type="evidence" value="ECO:0007669"/>
    <property type="project" value="TreeGrafter"/>
</dbReference>
<evidence type="ECO:0000313" key="2">
    <source>
        <dbReference type="EMBL" id="RMI33418.1"/>
    </source>
</evidence>
<dbReference type="OrthoDB" id="4564047at2"/>
<reference evidence="2 3" key="1">
    <citation type="submission" date="2018-10" db="EMBL/GenBank/DDBJ databases">
        <title>Isolation from cow dung.</title>
        <authorList>
            <person name="Ling L."/>
        </authorList>
    </citation>
    <scope>NUCLEOTIDE SEQUENCE [LARGE SCALE GENOMIC DNA]</scope>
    <source>
        <strain evidence="2 3">NEAU-LL90</strain>
    </source>
</reference>
<sequence>MPKAIIVCKSVSHGNTRKVAAVIGEVLGARVVDPADIQASDLTGYDLVGFGSGIFTGHFHQELREFVRSLPSGQAGAAFVFATSGFPDSGLTRFSRPLVKLVEEKGFRVIGTFSCRAFDTFAPFAIAGGIRKGRPDATDLDAARTFATTLRTRPATS</sequence>
<dbReference type="AlphaFoldDB" id="A0A3M2LFG0"/>
<comment type="caution">
    <text evidence="2">The sequence shown here is derived from an EMBL/GenBank/DDBJ whole genome shotgun (WGS) entry which is preliminary data.</text>
</comment>
<evidence type="ECO:0000259" key="1">
    <source>
        <dbReference type="PROSITE" id="PS50902"/>
    </source>
</evidence>
<dbReference type="GO" id="GO:0006783">
    <property type="term" value="P:heme biosynthetic process"/>
    <property type="evidence" value="ECO:0007669"/>
    <property type="project" value="TreeGrafter"/>
</dbReference>
<dbReference type="PANTHER" id="PTHR38030">
    <property type="entry name" value="PROTOPORPHYRINOGEN IX DEHYDROGENASE [MENAQUINONE]"/>
    <property type="match status" value="1"/>
</dbReference>